<organism evidence="2 3">
    <name type="scientific">Pedobacter duraquae</name>
    <dbReference type="NCBI Taxonomy" id="425511"/>
    <lineage>
        <taxon>Bacteria</taxon>
        <taxon>Pseudomonadati</taxon>
        <taxon>Bacteroidota</taxon>
        <taxon>Sphingobacteriia</taxon>
        <taxon>Sphingobacteriales</taxon>
        <taxon>Sphingobacteriaceae</taxon>
        <taxon>Pedobacter</taxon>
    </lineage>
</organism>
<evidence type="ECO:0000313" key="2">
    <source>
        <dbReference type="EMBL" id="TDO23022.1"/>
    </source>
</evidence>
<feature type="transmembrane region" description="Helical" evidence="1">
    <location>
        <begin position="7"/>
        <end position="26"/>
    </location>
</feature>
<comment type="caution">
    <text evidence="2">The sequence shown here is derived from an EMBL/GenBank/DDBJ whole genome shotgun (WGS) entry which is preliminary data.</text>
</comment>
<dbReference type="EMBL" id="SNWM01000002">
    <property type="protein sequence ID" value="TDO23022.1"/>
    <property type="molecule type" value="Genomic_DNA"/>
</dbReference>
<dbReference type="Proteomes" id="UP000295499">
    <property type="component" value="Unassembled WGS sequence"/>
</dbReference>
<keyword evidence="1" id="KW-1133">Transmembrane helix</keyword>
<dbReference type="AlphaFoldDB" id="A0A4R6ILN4"/>
<keyword evidence="1" id="KW-0472">Membrane</keyword>
<evidence type="ECO:0000256" key="1">
    <source>
        <dbReference type="SAM" id="Phobius"/>
    </source>
</evidence>
<name>A0A4R6ILN4_9SPHI</name>
<reference evidence="2 3" key="1">
    <citation type="submission" date="2019-03" db="EMBL/GenBank/DDBJ databases">
        <title>Genomic Encyclopedia of Archaeal and Bacterial Type Strains, Phase II (KMG-II): from individual species to whole genera.</title>
        <authorList>
            <person name="Goeker M."/>
        </authorList>
    </citation>
    <scope>NUCLEOTIDE SEQUENCE [LARGE SCALE GENOMIC DNA]</scope>
    <source>
        <strain evidence="2 3">DSM 19034</strain>
    </source>
</reference>
<accession>A0A4R6ILN4</accession>
<dbReference type="OrthoDB" id="799709at2"/>
<gene>
    <name evidence="2" type="ORF">CLV32_2008</name>
</gene>
<feature type="transmembrane region" description="Helical" evidence="1">
    <location>
        <begin position="38"/>
        <end position="56"/>
    </location>
</feature>
<proteinExistence type="predicted"/>
<evidence type="ECO:0000313" key="3">
    <source>
        <dbReference type="Proteomes" id="UP000295499"/>
    </source>
</evidence>
<feature type="transmembrane region" description="Helical" evidence="1">
    <location>
        <begin position="102"/>
        <end position="122"/>
    </location>
</feature>
<sequence length="135" mass="14999">MKNQGIVGSVIMGVGGLCPLVHLPIIGNWNYFDIDMRLAIAFYVLVVFGLICSFLGKTSLIRSIGWAALVLIGITLAGVYFKSHDYFSFIHFKKLVNFAAGIVKYKWGWFVILVGSLLLVTVRKNKVVIITETMV</sequence>
<keyword evidence="1" id="KW-0812">Transmembrane</keyword>
<keyword evidence="3" id="KW-1185">Reference proteome</keyword>
<protein>
    <submittedName>
        <fullName evidence="2">Uncharacterized protein</fullName>
    </submittedName>
</protein>
<feature type="transmembrane region" description="Helical" evidence="1">
    <location>
        <begin position="63"/>
        <end position="82"/>
    </location>
</feature>
<dbReference type="RefSeq" id="WP_133554863.1">
    <property type="nucleotide sequence ID" value="NZ_SNWM01000002.1"/>
</dbReference>